<dbReference type="InterPro" id="IPR051206">
    <property type="entry name" value="NAMLAA_amidase_2"/>
</dbReference>
<dbReference type="PANTHER" id="PTHR30417">
    <property type="entry name" value="N-ACETYLMURAMOYL-L-ALANINE AMIDASE AMID"/>
    <property type="match status" value="1"/>
</dbReference>
<evidence type="ECO:0000256" key="9">
    <source>
        <dbReference type="ARBA" id="ARBA00022833"/>
    </source>
</evidence>
<evidence type="ECO:0000256" key="11">
    <source>
        <dbReference type="ARBA" id="ARBA00039257"/>
    </source>
</evidence>
<accession>A0A6M0JWT1</accession>
<evidence type="ECO:0000256" key="5">
    <source>
        <dbReference type="ARBA" id="ARBA00011901"/>
    </source>
</evidence>
<dbReference type="EC" id="3.5.1.28" evidence="5"/>
<dbReference type="NCBIfam" id="NF008758">
    <property type="entry name" value="PRK11789.1"/>
    <property type="match status" value="1"/>
</dbReference>
<evidence type="ECO:0000256" key="6">
    <source>
        <dbReference type="ARBA" id="ARBA00022490"/>
    </source>
</evidence>
<comment type="cofactor">
    <cofactor evidence="2">
        <name>Zn(2+)</name>
        <dbReference type="ChEBI" id="CHEBI:29105"/>
    </cofactor>
</comment>
<evidence type="ECO:0000256" key="8">
    <source>
        <dbReference type="ARBA" id="ARBA00022801"/>
    </source>
</evidence>
<evidence type="ECO:0000313" key="15">
    <source>
        <dbReference type="Proteomes" id="UP000483379"/>
    </source>
</evidence>
<evidence type="ECO:0000259" key="13">
    <source>
        <dbReference type="SMART" id="SM00644"/>
    </source>
</evidence>
<evidence type="ECO:0000256" key="7">
    <source>
        <dbReference type="ARBA" id="ARBA00022723"/>
    </source>
</evidence>
<sequence length="194" mass="21355">MACHTTAPPSASSRIDATGWLAGAQRHSSPNCDERPAGTEIDLLVIHNISLPPGDFSGDWIDDLFLNRLDPSAHPYFAPIARVRVSAHLLIRRDGGLIQYVPFGLRAWHAGVSCFEGRERCNDFSIGIELEGTDLTPFTDAQYRVLADCSRAILHQYPSITKTRITGHSNIAPGRKTDPGPAFDWPRYFATLDA</sequence>
<dbReference type="SMART" id="SM00644">
    <property type="entry name" value="Ami_2"/>
    <property type="match status" value="1"/>
</dbReference>
<evidence type="ECO:0000256" key="1">
    <source>
        <dbReference type="ARBA" id="ARBA00001561"/>
    </source>
</evidence>
<comment type="similarity">
    <text evidence="4">Belongs to the N-acetylmuramoyl-L-alanine amidase 2 family.</text>
</comment>
<keyword evidence="7" id="KW-0479">Metal-binding</keyword>
<dbReference type="EMBL" id="JAAIJQ010000020">
    <property type="protein sequence ID" value="NEV62012.1"/>
    <property type="molecule type" value="Genomic_DNA"/>
</dbReference>
<comment type="subcellular location">
    <subcellularLocation>
        <location evidence="3">Cytoplasm</location>
    </subcellularLocation>
</comment>
<dbReference type="SUPFAM" id="SSF55846">
    <property type="entry name" value="N-acetylmuramoyl-L-alanine amidase-like"/>
    <property type="match status" value="1"/>
</dbReference>
<dbReference type="RefSeq" id="WP_164452483.1">
    <property type="nucleotide sequence ID" value="NZ_JAAIJQ010000020.1"/>
</dbReference>
<dbReference type="Gene3D" id="3.40.80.10">
    <property type="entry name" value="Peptidoglycan recognition protein-like"/>
    <property type="match status" value="1"/>
</dbReference>
<dbReference type="Pfam" id="PF01510">
    <property type="entry name" value="Amidase_2"/>
    <property type="match status" value="1"/>
</dbReference>
<organism evidence="14 15">
    <name type="scientific">Thiorhodococcus minor</name>
    <dbReference type="NCBI Taxonomy" id="57489"/>
    <lineage>
        <taxon>Bacteria</taxon>
        <taxon>Pseudomonadati</taxon>
        <taxon>Pseudomonadota</taxon>
        <taxon>Gammaproteobacteria</taxon>
        <taxon>Chromatiales</taxon>
        <taxon>Chromatiaceae</taxon>
        <taxon>Thiorhodococcus</taxon>
    </lineage>
</organism>
<evidence type="ECO:0000256" key="2">
    <source>
        <dbReference type="ARBA" id="ARBA00001947"/>
    </source>
</evidence>
<comment type="catalytic activity">
    <reaction evidence="1">
        <text>Hydrolyzes the link between N-acetylmuramoyl residues and L-amino acid residues in certain cell-wall glycopeptides.</text>
        <dbReference type="EC" id="3.5.1.28"/>
    </reaction>
</comment>
<evidence type="ECO:0000256" key="10">
    <source>
        <dbReference type="ARBA" id="ARBA00023316"/>
    </source>
</evidence>
<evidence type="ECO:0000313" key="14">
    <source>
        <dbReference type="EMBL" id="NEV62012.1"/>
    </source>
</evidence>
<protein>
    <recommendedName>
        <fullName evidence="11">1,6-anhydro-N-acetylmuramyl-L-alanine amidase AmpD</fullName>
        <ecNumber evidence="5">3.5.1.28</ecNumber>
    </recommendedName>
    <alternativeName>
        <fullName evidence="12">N-acetylmuramoyl-L-alanine amidase</fullName>
    </alternativeName>
</protein>
<keyword evidence="9" id="KW-0862">Zinc</keyword>
<dbReference type="GO" id="GO:0071555">
    <property type="term" value="P:cell wall organization"/>
    <property type="evidence" value="ECO:0007669"/>
    <property type="project" value="UniProtKB-KW"/>
</dbReference>
<reference evidence="14 15" key="1">
    <citation type="submission" date="2020-02" db="EMBL/GenBank/DDBJ databases">
        <title>Genome sequences of Thiorhodococcus mannitoliphagus and Thiorhodococcus minor, purple sulfur photosynthetic bacteria in the gammaproteobacterial family, Chromatiaceae.</title>
        <authorList>
            <person name="Aviles F.A."/>
            <person name="Meyer T.E."/>
            <person name="Kyndt J.A."/>
        </authorList>
    </citation>
    <scope>NUCLEOTIDE SEQUENCE [LARGE SCALE GENOMIC DNA]</scope>
    <source>
        <strain evidence="14 15">DSM 11518</strain>
    </source>
</reference>
<evidence type="ECO:0000256" key="12">
    <source>
        <dbReference type="ARBA" id="ARBA00042615"/>
    </source>
</evidence>
<dbReference type="AlphaFoldDB" id="A0A6M0JWT1"/>
<dbReference type="Proteomes" id="UP000483379">
    <property type="component" value="Unassembled WGS sequence"/>
</dbReference>
<evidence type="ECO:0000256" key="4">
    <source>
        <dbReference type="ARBA" id="ARBA00007553"/>
    </source>
</evidence>
<dbReference type="GO" id="GO:0046872">
    <property type="term" value="F:metal ion binding"/>
    <property type="evidence" value="ECO:0007669"/>
    <property type="project" value="UniProtKB-KW"/>
</dbReference>
<keyword evidence="15" id="KW-1185">Reference proteome</keyword>
<keyword evidence="10" id="KW-0961">Cell wall biogenesis/degradation</keyword>
<dbReference type="GO" id="GO:0008745">
    <property type="term" value="F:N-acetylmuramoyl-L-alanine amidase activity"/>
    <property type="evidence" value="ECO:0007669"/>
    <property type="project" value="UniProtKB-EC"/>
</dbReference>
<proteinExistence type="inferred from homology"/>
<name>A0A6M0JWT1_9GAMM</name>
<dbReference type="CDD" id="cd06583">
    <property type="entry name" value="PGRP"/>
    <property type="match status" value="1"/>
</dbReference>
<gene>
    <name evidence="14" type="primary">ampD</name>
    <name evidence="14" type="ORF">G3446_08930</name>
</gene>
<dbReference type="PANTHER" id="PTHR30417:SF4">
    <property type="entry name" value="1,6-ANHYDRO-N-ACETYLMURAMYL-L-ALANINE AMIDASE AMPD"/>
    <property type="match status" value="1"/>
</dbReference>
<feature type="domain" description="N-acetylmuramoyl-L-alanine amidase" evidence="13">
    <location>
        <begin position="29"/>
        <end position="180"/>
    </location>
</feature>
<dbReference type="GO" id="GO:0005737">
    <property type="term" value="C:cytoplasm"/>
    <property type="evidence" value="ECO:0007669"/>
    <property type="project" value="UniProtKB-SubCell"/>
</dbReference>
<dbReference type="InterPro" id="IPR036505">
    <property type="entry name" value="Amidase/PGRP_sf"/>
</dbReference>
<keyword evidence="8 14" id="KW-0378">Hydrolase</keyword>
<dbReference type="FunFam" id="3.40.80.10:FF:000002">
    <property type="entry name" value="1,6-anhydro-N-acetylmuramyl-L-alanine amidase"/>
    <property type="match status" value="1"/>
</dbReference>
<dbReference type="GO" id="GO:0009253">
    <property type="term" value="P:peptidoglycan catabolic process"/>
    <property type="evidence" value="ECO:0007669"/>
    <property type="project" value="InterPro"/>
</dbReference>
<evidence type="ECO:0000256" key="3">
    <source>
        <dbReference type="ARBA" id="ARBA00004496"/>
    </source>
</evidence>
<comment type="caution">
    <text evidence="14">The sequence shown here is derived from an EMBL/GenBank/DDBJ whole genome shotgun (WGS) entry which is preliminary data.</text>
</comment>
<dbReference type="InterPro" id="IPR002502">
    <property type="entry name" value="Amidase_domain"/>
</dbReference>
<keyword evidence="6" id="KW-0963">Cytoplasm</keyword>
<dbReference type="GO" id="GO:0009254">
    <property type="term" value="P:peptidoglycan turnover"/>
    <property type="evidence" value="ECO:0007669"/>
    <property type="project" value="TreeGrafter"/>
</dbReference>